<keyword evidence="4" id="KW-1185">Reference proteome</keyword>
<evidence type="ECO:0000256" key="1">
    <source>
        <dbReference type="SAM" id="Phobius"/>
    </source>
</evidence>
<evidence type="ECO:0000313" key="4">
    <source>
        <dbReference type="Proteomes" id="UP001497382"/>
    </source>
</evidence>
<keyword evidence="1" id="KW-1133">Transmembrane helix</keyword>
<comment type="caution">
    <text evidence="3">The sequence shown here is derived from an EMBL/GenBank/DDBJ whole genome shotgun (WGS) entry which is preliminary data.</text>
</comment>
<accession>A0AAV2AX98</accession>
<evidence type="ECO:0000313" key="3">
    <source>
        <dbReference type="EMBL" id="CAL1287719.1"/>
    </source>
</evidence>
<keyword evidence="1" id="KW-0812">Transmembrane</keyword>
<evidence type="ECO:0000256" key="2">
    <source>
        <dbReference type="SAM" id="SignalP"/>
    </source>
</evidence>
<sequence>MHVKFLVAVLSLFVVLKLTKTKYISTSIENIDPASSEILSTASSNEPTSIDSDDSSEPEISLKDLFENFNKTDVEPDNSKDFLPYIPYIILAVVFLGLVYVVKMFLDFMKFCAKFYNKLPKFSSKGIQTSDIQLSNIQSSDIQSSDIQSSVIQSNESKEVETEF</sequence>
<organism evidence="3 4">
    <name type="scientific">Larinioides sclopetarius</name>
    <dbReference type="NCBI Taxonomy" id="280406"/>
    <lineage>
        <taxon>Eukaryota</taxon>
        <taxon>Metazoa</taxon>
        <taxon>Ecdysozoa</taxon>
        <taxon>Arthropoda</taxon>
        <taxon>Chelicerata</taxon>
        <taxon>Arachnida</taxon>
        <taxon>Araneae</taxon>
        <taxon>Araneomorphae</taxon>
        <taxon>Entelegynae</taxon>
        <taxon>Araneoidea</taxon>
        <taxon>Araneidae</taxon>
        <taxon>Larinioides</taxon>
    </lineage>
</organism>
<feature type="chain" id="PRO_5043864222" description="ATP synthase F0 subunit 8" evidence="2">
    <location>
        <begin position="22"/>
        <end position="164"/>
    </location>
</feature>
<reference evidence="3 4" key="1">
    <citation type="submission" date="2024-04" db="EMBL/GenBank/DDBJ databases">
        <authorList>
            <person name="Rising A."/>
            <person name="Reimegard J."/>
            <person name="Sonavane S."/>
            <person name="Akerstrom W."/>
            <person name="Nylinder S."/>
            <person name="Hedman E."/>
            <person name="Kallberg Y."/>
        </authorList>
    </citation>
    <scope>NUCLEOTIDE SEQUENCE [LARGE SCALE GENOMIC DNA]</scope>
</reference>
<keyword evidence="1" id="KW-0472">Membrane</keyword>
<protein>
    <recommendedName>
        <fullName evidence="5">ATP synthase F0 subunit 8</fullName>
    </recommendedName>
</protein>
<feature type="signal peptide" evidence="2">
    <location>
        <begin position="1"/>
        <end position="21"/>
    </location>
</feature>
<dbReference type="Proteomes" id="UP001497382">
    <property type="component" value="Unassembled WGS sequence"/>
</dbReference>
<gene>
    <name evidence="3" type="ORF">LARSCL_LOCUS14966</name>
</gene>
<proteinExistence type="predicted"/>
<evidence type="ECO:0008006" key="5">
    <source>
        <dbReference type="Google" id="ProtNLM"/>
    </source>
</evidence>
<name>A0AAV2AX98_9ARAC</name>
<keyword evidence="2" id="KW-0732">Signal</keyword>
<feature type="transmembrane region" description="Helical" evidence="1">
    <location>
        <begin position="85"/>
        <end position="106"/>
    </location>
</feature>
<dbReference type="EMBL" id="CAXIEN010000221">
    <property type="protein sequence ID" value="CAL1287719.1"/>
    <property type="molecule type" value="Genomic_DNA"/>
</dbReference>
<dbReference type="AlphaFoldDB" id="A0AAV2AX98"/>